<evidence type="ECO:0000313" key="4">
    <source>
        <dbReference type="Proteomes" id="UP000000599"/>
    </source>
</evidence>
<dbReference type="Proteomes" id="UP000000599">
    <property type="component" value="Chromosome E"/>
</dbReference>
<feature type="compositionally biased region" description="Polar residues" evidence="1">
    <location>
        <begin position="437"/>
        <end position="451"/>
    </location>
</feature>
<dbReference type="PROSITE" id="PS50030">
    <property type="entry name" value="UBA"/>
    <property type="match status" value="1"/>
</dbReference>
<dbReference type="KEGG" id="dha:DEHA2E03542g"/>
<feature type="compositionally biased region" description="Polar residues" evidence="1">
    <location>
        <begin position="653"/>
        <end position="662"/>
    </location>
</feature>
<dbReference type="OrthoDB" id="1717591at2759"/>
<feature type="compositionally biased region" description="Basic and acidic residues" evidence="1">
    <location>
        <begin position="1"/>
        <end position="10"/>
    </location>
</feature>
<dbReference type="eggNOG" id="KOG1124">
    <property type="taxonomic scope" value="Eukaryota"/>
</dbReference>
<dbReference type="EMBL" id="CR382137">
    <property type="protein sequence ID" value="CAR65751.1"/>
    <property type="molecule type" value="Genomic_DNA"/>
</dbReference>
<proteinExistence type="predicted"/>
<dbReference type="GeneID" id="8998648"/>
<accession>B5RTT9</accession>
<sequence>MAPPPKKDAFADLFQSANSGSNGSLNDKNLSLLERQRKQQSPAVNKSNYSQNSFSNLDIFGGSPASNSSVGSVNQSRSSTPNQSNDPFSIFEKPQATEPIRAGRPSAPVPETTNSISNTVIGGKNKHEVSLLDDEFTDAFTPEPETAEQLTDTKRGSKSETGTRPSVNNGAKSTEQVSGSRMQDRPSSRTSSRTSARSTESEYRQSKPKSSTDARDTTLAELVDIGFSIEQSNEAIDEVGLDLQTCVNFIMGGGKKKTKKKEATNRPIHDDRDLSNDLGAKINDFSSDFFNKASLFINNSRNTVMKNIEQFQHHSKSDQNDGESSLPAWMKSQHMYKEDAAERKANGGVSENYGSDEENIDHEAINEFITSQKLKDKEKQRARYEHLKGLAKNQISGSSNTSNSQSGRSSPIKHPDLPQRPSSQPQSGPPRNEQKRQTTSIQPKAKQPSQPVVNEVDLLGMNHKSSHIKSQGKSSGGRIEHTFVSTPLNQFHASDYETSKDKATESFRVGDYDTAHVAYTKCLESLPEKHELRLVINSNLALTLIKTGNYKQAKTCCDEALQLVTEDDLQDYAYLINEKTIKSWYIKLLSRKAESLEMLESFPEALESYMELISKYGVTDKKIMDGRRRVNHIVNPPKPKPRTASPEKAPSKAKTTTQTESTDNLRRIQKQHEDTKKQEEMKFNLHDDIQARIFSWSNGKEDNIRTLLMSLDDIIPSKLGLPFATTKKLTINDLMLPKKVKINYMKVISSIHPDKLINLELEDKMVCEAVFITLNKAWDIFKEQNGMN</sequence>
<feature type="compositionally biased region" description="Basic and acidic residues" evidence="1">
    <location>
        <begin position="199"/>
        <end position="215"/>
    </location>
</feature>
<feature type="compositionally biased region" description="Polar residues" evidence="1">
    <location>
        <begin position="39"/>
        <end position="56"/>
    </location>
</feature>
<dbReference type="RefSeq" id="XP_002770405.1">
    <property type="nucleotide sequence ID" value="XM_002770359.1"/>
</dbReference>
<feature type="compositionally biased region" description="Low complexity" evidence="1">
    <location>
        <begin position="188"/>
        <end position="198"/>
    </location>
</feature>
<dbReference type="Gene3D" id="1.25.40.10">
    <property type="entry name" value="Tetratricopeptide repeat domain"/>
    <property type="match status" value="1"/>
</dbReference>
<evidence type="ECO:0000256" key="1">
    <source>
        <dbReference type="SAM" id="MobiDB-lite"/>
    </source>
</evidence>
<dbReference type="GO" id="GO:0005737">
    <property type="term" value="C:cytoplasm"/>
    <property type="evidence" value="ECO:0007669"/>
    <property type="project" value="TreeGrafter"/>
</dbReference>
<protein>
    <submittedName>
        <fullName evidence="3">DEHA2E03542p</fullName>
    </submittedName>
</protein>
<dbReference type="STRING" id="284592.B5RTT9"/>
<dbReference type="FunCoup" id="B5RTT9">
    <property type="interactions" value="63"/>
</dbReference>
<dbReference type="GO" id="GO:0072583">
    <property type="term" value="P:clathrin-dependent endocytosis"/>
    <property type="evidence" value="ECO:0007669"/>
    <property type="project" value="TreeGrafter"/>
</dbReference>
<feature type="compositionally biased region" description="Low complexity" evidence="1">
    <location>
        <begin position="66"/>
        <end position="79"/>
    </location>
</feature>
<dbReference type="OMA" id="GMHELVM"/>
<dbReference type="InParanoid" id="B5RTT9"/>
<feature type="region of interest" description="Disordered" evidence="1">
    <location>
        <begin position="629"/>
        <end position="666"/>
    </location>
</feature>
<feature type="region of interest" description="Disordered" evidence="1">
    <location>
        <begin position="1"/>
        <end position="215"/>
    </location>
</feature>
<dbReference type="InterPro" id="IPR036869">
    <property type="entry name" value="J_dom_sf"/>
</dbReference>
<dbReference type="SMART" id="SM00028">
    <property type="entry name" value="TPR"/>
    <property type="match status" value="3"/>
</dbReference>
<dbReference type="PANTHER" id="PTHR23172:SF19">
    <property type="entry name" value="J DOMAIN-CONTAINING PROTEIN"/>
    <property type="match status" value="1"/>
</dbReference>
<feature type="compositionally biased region" description="Polar residues" evidence="1">
    <location>
        <begin position="111"/>
        <end position="120"/>
    </location>
</feature>
<dbReference type="SUPFAM" id="SSF48452">
    <property type="entry name" value="TPR-like"/>
    <property type="match status" value="1"/>
</dbReference>
<feature type="compositionally biased region" description="Low complexity" evidence="1">
    <location>
        <begin position="396"/>
        <end position="410"/>
    </location>
</feature>
<dbReference type="PANTHER" id="PTHR23172">
    <property type="entry name" value="AUXILIN/CYCLIN G-ASSOCIATED KINASE-RELATED"/>
    <property type="match status" value="1"/>
</dbReference>
<dbReference type="SUPFAM" id="SSF46565">
    <property type="entry name" value="Chaperone J-domain"/>
    <property type="match status" value="1"/>
</dbReference>
<name>B5RTT9_DEBHA</name>
<dbReference type="InterPro" id="IPR019734">
    <property type="entry name" value="TPR_rpt"/>
</dbReference>
<dbReference type="InterPro" id="IPR011990">
    <property type="entry name" value="TPR-like_helical_dom_sf"/>
</dbReference>
<dbReference type="eggNOG" id="KOG0431">
    <property type="taxonomic scope" value="Eukaryota"/>
</dbReference>
<feature type="compositionally biased region" description="Polar residues" evidence="1">
    <location>
        <begin position="15"/>
        <end position="29"/>
    </location>
</feature>
<dbReference type="GO" id="GO:0072318">
    <property type="term" value="P:clathrin coat disassembly"/>
    <property type="evidence" value="ECO:0007669"/>
    <property type="project" value="TreeGrafter"/>
</dbReference>
<dbReference type="HOGENOM" id="CLU_362080_0_0_1"/>
<evidence type="ECO:0000259" key="2">
    <source>
        <dbReference type="PROSITE" id="PS50030"/>
    </source>
</evidence>
<dbReference type="Gene3D" id="1.10.287.110">
    <property type="entry name" value="DnaJ domain"/>
    <property type="match status" value="1"/>
</dbReference>
<keyword evidence="4" id="KW-1185">Reference proteome</keyword>
<gene>
    <name evidence="3" type="ordered locus">DEHA2E03542g</name>
</gene>
<dbReference type="InterPro" id="IPR015940">
    <property type="entry name" value="UBA"/>
</dbReference>
<reference evidence="3 4" key="1">
    <citation type="journal article" date="2004" name="Nature">
        <title>Genome evolution in yeasts.</title>
        <authorList>
            <consortium name="Genolevures"/>
            <person name="Dujon B."/>
            <person name="Sherman D."/>
            <person name="Fischer G."/>
            <person name="Durrens P."/>
            <person name="Casaregola S."/>
            <person name="Lafontaine I."/>
            <person name="de Montigny J."/>
            <person name="Marck C."/>
            <person name="Neuveglise C."/>
            <person name="Talla E."/>
            <person name="Goffard N."/>
            <person name="Frangeul L."/>
            <person name="Aigle M."/>
            <person name="Anthouard V."/>
            <person name="Babour A."/>
            <person name="Barbe V."/>
            <person name="Barnay S."/>
            <person name="Blanchin S."/>
            <person name="Beckerich J.M."/>
            <person name="Beyne E."/>
            <person name="Bleykasten C."/>
            <person name="Boisrame A."/>
            <person name="Boyer J."/>
            <person name="Cattolico L."/>
            <person name="Confanioleri F."/>
            <person name="de Daruvar A."/>
            <person name="Despons L."/>
            <person name="Fabre E."/>
            <person name="Fairhead C."/>
            <person name="Ferry-Dumazet H."/>
            <person name="Groppi A."/>
            <person name="Hantraye F."/>
            <person name="Hennequin C."/>
            <person name="Jauniaux N."/>
            <person name="Joyet P."/>
            <person name="Kachouri R."/>
            <person name="Kerrest A."/>
            <person name="Koszul R."/>
            <person name="Lemaire M."/>
            <person name="Lesur I."/>
            <person name="Ma L."/>
            <person name="Muller H."/>
            <person name="Nicaud J.M."/>
            <person name="Nikolski M."/>
            <person name="Oztas S."/>
            <person name="Ozier-Kalogeropoulos O."/>
            <person name="Pellenz S."/>
            <person name="Potier S."/>
            <person name="Richard G.F."/>
            <person name="Straub M.L."/>
            <person name="Suleau A."/>
            <person name="Swennene D."/>
            <person name="Tekaia F."/>
            <person name="Wesolowski-Louvel M."/>
            <person name="Westhof E."/>
            <person name="Wirth B."/>
            <person name="Zeniou-Meyer M."/>
            <person name="Zivanovic I."/>
            <person name="Bolotin-Fukuhara M."/>
            <person name="Thierry A."/>
            <person name="Bouchier C."/>
            <person name="Caudron B."/>
            <person name="Scarpelli C."/>
            <person name="Gaillardin C."/>
            <person name="Weissenbach J."/>
            <person name="Wincker P."/>
            <person name="Souciet J.L."/>
        </authorList>
    </citation>
    <scope>NUCLEOTIDE SEQUENCE [LARGE SCALE GENOMIC DNA]</scope>
    <source>
        <strain evidence="4">ATCC 36239 / CBS 767 / BCRC 21394 / JCM 1990 / NBRC 0083 / IGC 2968</strain>
    </source>
</reference>
<feature type="compositionally biased region" description="Polar residues" evidence="1">
    <location>
        <begin position="159"/>
        <end position="181"/>
    </location>
</feature>
<dbReference type="GO" id="GO:0030276">
    <property type="term" value="F:clathrin binding"/>
    <property type="evidence" value="ECO:0007669"/>
    <property type="project" value="TreeGrafter"/>
</dbReference>
<dbReference type="AlphaFoldDB" id="B5RTT9"/>
<dbReference type="GO" id="GO:0031982">
    <property type="term" value="C:vesicle"/>
    <property type="evidence" value="ECO:0007669"/>
    <property type="project" value="TreeGrafter"/>
</dbReference>
<feature type="region of interest" description="Disordered" evidence="1">
    <location>
        <begin position="336"/>
        <end position="358"/>
    </location>
</feature>
<evidence type="ECO:0000313" key="3">
    <source>
        <dbReference type="EMBL" id="CAR65751.1"/>
    </source>
</evidence>
<feature type="compositionally biased region" description="Basic and acidic residues" evidence="1">
    <location>
        <begin position="336"/>
        <end position="345"/>
    </location>
</feature>
<feature type="region of interest" description="Disordered" evidence="1">
    <location>
        <begin position="389"/>
        <end position="451"/>
    </location>
</feature>
<organism evidence="3 4">
    <name type="scientific">Debaryomyces hansenii (strain ATCC 36239 / CBS 767 / BCRC 21394 / JCM 1990 / NBRC 0083 / IGC 2968)</name>
    <name type="common">Yeast</name>
    <name type="synonym">Torulaspora hansenii</name>
    <dbReference type="NCBI Taxonomy" id="284592"/>
    <lineage>
        <taxon>Eukaryota</taxon>
        <taxon>Fungi</taxon>
        <taxon>Dikarya</taxon>
        <taxon>Ascomycota</taxon>
        <taxon>Saccharomycotina</taxon>
        <taxon>Pichiomycetes</taxon>
        <taxon>Debaryomycetaceae</taxon>
        <taxon>Debaryomyces</taxon>
    </lineage>
</organism>
<feature type="compositionally biased region" description="Low complexity" evidence="1">
    <location>
        <begin position="419"/>
        <end position="431"/>
    </location>
</feature>
<dbReference type="VEuPathDB" id="FungiDB:DEHA2E03542g"/>
<feature type="domain" description="UBA" evidence="2">
    <location>
        <begin position="211"/>
        <end position="253"/>
    </location>
</feature>